<dbReference type="Pfam" id="PF13830">
    <property type="entry name" value="DUF4192"/>
    <property type="match status" value="1"/>
</dbReference>
<organism evidence="1 2">
    <name type="scientific">Pseudarthrobacter humi</name>
    <dbReference type="NCBI Taxonomy" id="2952523"/>
    <lineage>
        <taxon>Bacteria</taxon>
        <taxon>Bacillati</taxon>
        <taxon>Actinomycetota</taxon>
        <taxon>Actinomycetes</taxon>
        <taxon>Micrococcales</taxon>
        <taxon>Micrococcaceae</taxon>
        <taxon>Pseudarthrobacter</taxon>
    </lineage>
</organism>
<evidence type="ECO:0000313" key="2">
    <source>
        <dbReference type="Proteomes" id="UP001524318"/>
    </source>
</evidence>
<keyword evidence="2" id="KW-1185">Reference proteome</keyword>
<protein>
    <submittedName>
        <fullName evidence="1">DUF4192 domain-containing protein</fullName>
    </submittedName>
</protein>
<name>A0ABT1LUU7_9MICC</name>
<comment type="caution">
    <text evidence="1">The sequence shown here is derived from an EMBL/GenBank/DDBJ whole genome shotgun (WGS) entry which is preliminary data.</text>
</comment>
<dbReference type="EMBL" id="JANCLV010000022">
    <property type="protein sequence ID" value="MCP9001924.1"/>
    <property type="molecule type" value="Genomic_DNA"/>
</dbReference>
<sequence>MTDSVRATGPADVLSYIPHTLGNVPRESFVFLTVQGNRLGATLRVDAPTAATPGMFAHTIGGFLEADKAATSVLLAVYTDLTAEDAPRPFHDYIEALIEVLEAAGTPLKDGWLVTSTHWQDLLCDSEAGCCEPQPLDAITDSALNAEMVFRGSAYNAGPGTTYAPYAGPAEATEWIQSMYGHLLAEDLSAPRAQWAAALEASEPLTGMKAVELVAAFQAPAVRDALLVNIIDPDLPDAEDSGALLLGSGIAPDWTLVDKAQAVARELITAAPAGYRAPLLTLIGWTDYLKGRASSAGEHFTLAQADAPGYRLAELLEQMMVLRPIADTAKNPATAYKRER</sequence>
<proteinExistence type="predicted"/>
<dbReference type="InterPro" id="IPR025447">
    <property type="entry name" value="DUF4192"/>
</dbReference>
<accession>A0ABT1LUU7</accession>
<reference evidence="1 2" key="1">
    <citation type="submission" date="2022-06" db="EMBL/GenBank/DDBJ databases">
        <title>Pseudarthrobacter sp. strain RMG13 Genome sequencing and assembly.</title>
        <authorList>
            <person name="Kim I."/>
        </authorList>
    </citation>
    <scope>NUCLEOTIDE SEQUENCE [LARGE SCALE GENOMIC DNA]</scope>
    <source>
        <strain evidence="1 2">RMG13</strain>
    </source>
</reference>
<gene>
    <name evidence="1" type="ORF">NFC73_19645</name>
</gene>
<dbReference type="RefSeq" id="WP_254753005.1">
    <property type="nucleotide sequence ID" value="NZ_JANCLV010000022.1"/>
</dbReference>
<evidence type="ECO:0000313" key="1">
    <source>
        <dbReference type="EMBL" id="MCP9001924.1"/>
    </source>
</evidence>
<dbReference type="Proteomes" id="UP001524318">
    <property type="component" value="Unassembled WGS sequence"/>
</dbReference>